<sequence length="310" mass="36391">RTRWLWQQAKFPDKPWTGLPFPSDKLSYSIFIASTVITIGSGATISFWHSHWWQGTPLRELFPQLYSHSRGHNLSLMTALADRKWITCIKENPTAQVLADYVRVWNITAQVNLSPTQPDDIRWKWTADGQYSARTAYQMLFQGRIRTNHNMLIWSSRTPPKCQMHAWLAIQGRCNTADQLAKKNWPHTPTCTLCQLQPETALHLFAQCQYTRLLWQMILQRFHAQITPPRADEPSLEDWWYSSVRSLSKQERMKVNCLVICAWWHVWKERNARIFEHRASAITEVCSLINEELRLWCTAGLVRAMWMPPD</sequence>
<keyword evidence="1" id="KW-0812">Transmembrane</keyword>
<proteinExistence type="predicted"/>
<dbReference type="Proteomes" id="UP000015105">
    <property type="component" value="Chromosome 7D"/>
</dbReference>
<keyword evidence="4" id="KW-1185">Reference proteome</keyword>
<reference evidence="3" key="3">
    <citation type="journal article" date="2017" name="Nature">
        <title>Genome sequence of the progenitor of the wheat D genome Aegilops tauschii.</title>
        <authorList>
            <person name="Luo M.C."/>
            <person name="Gu Y.Q."/>
            <person name="Puiu D."/>
            <person name="Wang H."/>
            <person name="Twardziok S.O."/>
            <person name="Deal K.R."/>
            <person name="Huo N."/>
            <person name="Zhu T."/>
            <person name="Wang L."/>
            <person name="Wang Y."/>
            <person name="McGuire P.E."/>
            <person name="Liu S."/>
            <person name="Long H."/>
            <person name="Ramasamy R.K."/>
            <person name="Rodriguez J.C."/>
            <person name="Van S.L."/>
            <person name="Yuan L."/>
            <person name="Wang Z."/>
            <person name="Xia Z."/>
            <person name="Xiao L."/>
            <person name="Anderson O.D."/>
            <person name="Ouyang S."/>
            <person name="Liang Y."/>
            <person name="Zimin A.V."/>
            <person name="Pertea G."/>
            <person name="Qi P."/>
            <person name="Bennetzen J.L."/>
            <person name="Dai X."/>
            <person name="Dawson M.W."/>
            <person name="Muller H.G."/>
            <person name="Kugler K."/>
            <person name="Rivarola-Duarte L."/>
            <person name="Spannagl M."/>
            <person name="Mayer K.F.X."/>
            <person name="Lu F.H."/>
            <person name="Bevan M.W."/>
            <person name="Leroy P."/>
            <person name="Li P."/>
            <person name="You F.M."/>
            <person name="Sun Q."/>
            <person name="Liu Z."/>
            <person name="Lyons E."/>
            <person name="Wicker T."/>
            <person name="Salzberg S.L."/>
            <person name="Devos K.M."/>
            <person name="Dvorak J."/>
        </authorList>
    </citation>
    <scope>NUCLEOTIDE SEQUENCE [LARGE SCALE GENOMIC DNA]</scope>
    <source>
        <strain evidence="3">cv. AL8/78</strain>
    </source>
</reference>
<dbReference type="AlphaFoldDB" id="A0A453SAB5"/>
<dbReference type="Gramene" id="AET7Gv20872100.1">
    <property type="protein sequence ID" value="AET7Gv20872100.1"/>
    <property type="gene ID" value="AET7Gv20872100"/>
</dbReference>
<dbReference type="EnsemblPlants" id="AET7Gv20872100.1">
    <property type="protein sequence ID" value="AET7Gv20872100.1"/>
    <property type="gene ID" value="AET7Gv20872100"/>
</dbReference>
<dbReference type="STRING" id="200361.A0A453SAB5"/>
<evidence type="ECO:0000313" key="3">
    <source>
        <dbReference type="EnsemblPlants" id="AET7Gv20872100.1"/>
    </source>
</evidence>
<reference evidence="4" key="1">
    <citation type="journal article" date="2014" name="Science">
        <title>Ancient hybridizations among the ancestral genomes of bread wheat.</title>
        <authorList>
            <consortium name="International Wheat Genome Sequencing Consortium,"/>
            <person name="Marcussen T."/>
            <person name="Sandve S.R."/>
            <person name="Heier L."/>
            <person name="Spannagl M."/>
            <person name="Pfeifer M."/>
            <person name="Jakobsen K.S."/>
            <person name="Wulff B.B."/>
            <person name="Steuernagel B."/>
            <person name="Mayer K.F."/>
            <person name="Olsen O.A."/>
        </authorList>
    </citation>
    <scope>NUCLEOTIDE SEQUENCE [LARGE SCALE GENOMIC DNA]</scope>
    <source>
        <strain evidence="4">cv. AL8/78</strain>
    </source>
</reference>
<reference evidence="3" key="4">
    <citation type="submission" date="2019-03" db="UniProtKB">
        <authorList>
            <consortium name="EnsemblPlants"/>
        </authorList>
    </citation>
    <scope>IDENTIFICATION</scope>
</reference>
<reference evidence="3" key="5">
    <citation type="journal article" date="2021" name="G3 (Bethesda)">
        <title>Aegilops tauschii genome assembly Aet v5.0 features greater sequence contiguity and improved annotation.</title>
        <authorList>
            <person name="Wang L."/>
            <person name="Zhu T."/>
            <person name="Rodriguez J.C."/>
            <person name="Deal K.R."/>
            <person name="Dubcovsky J."/>
            <person name="McGuire P.E."/>
            <person name="Lux T."/>
            <person name="Spannagl M."/>
            <person name="Mayer K.F.X."/>
            <person name="Baldrich P."/>
            <person name="Meyers B.C."/>
            <person name="Huo N."/>
            <person name="Gu Y.Q."/>
            <person name="Zhou H."/>
            <person name="Devos K.M."/>
            <person name="Bennetzen J.L."/>
            <person name="Unver T."/>
            <person name="Budak H."/>
            <person name="Gulick P.J."/>
            <person name="Galiba G."/>
            <person name="Kalapos B."/>
            <person name="Nelson D.R."/>
            <person name="Li P."/>
            <person name="You F.M."/>
            <person name="Luo M.C."/>
            <person name="Dvorak J."/>
        </authorList>
    </citation>
    <scope>NUCLEOTIDE SEQUENCE [LARGE SCALE GENOMIC DNA]</scope>
    <source>
        <strain evidence="3">cv. AL8/78</strain>
    </source>
</reference>
<evidence type="ECO:0000259" key="2">
    <source>
        <dbReference type="Pfam" id="PF13966"/>
    </source>
</evidence>
<name>A0A453SAB5_AEGTS</name>
<keyword evidence="1" id="KW-0472">Membrane</keyword>
<feature type="transmembrane region" description="Helical" evidence="1">
    <location>
        <begin position="26"/>
        <end position="48"/>
    </location>
</feature>
<protein>
    <recommendedName>
        <fullName evidence="2">Reverse transcriptase zinc-binding domain-containing protein</fullName>
    </recommendedName>
</protein>
<evidence type="ECO:0000256" key="1">
    <source>
        <dbReference type="SAM" id="Phobius"/>
    </source>
</evidence>
<accession>A0A453SAB5</accession>
<organism evidence="3 4">
    <name type="scientific">Aegilops tauschii subsp. strangulata</name>
    <name type="common">Goatgrass</name>
    <dbReference type="NCBI Taxonomy" id="200361"/>
    <lineage>
        <taxon>Eukaryota</taxon>
        <taxon>Viridiplantae</taxon>
        <taxon>Streptophyta</taxon>
        <taxon>Embryophyta</taxon>
        <taxon>Tracheophyta</taxon>
        <taxon>Spermatophyta</taxon>
        <taxon>Magnoliopsida</taxon>
        <taxon>Liliopsida</taxon>
        <taxon>Poales</taxon>
        <taxon>Poaceae</taxon>
        <taxon>BOP clade</taxon>
        <taxon>Pooideae</taxon>
        <taxon>Triticodae</taxon>
        <taxon>Triticeae</taxon>
        <taxon>Triticinae</taxon>
        <taxon>Aegilops</taxon>
    </lineage>
</organism>
<keyword evidence="1" id="KW-1133">Transmembrane helix</keyword>
<dbReference type="Pfam" id="PF13966">
    <property type="entry name" value="zf-RVT"/>
    <property type="match status" value="1"/>
</dbReference>
<feature type="domain" description="Reverse transcriptase zinc-binding" evidence="2">
    <location>
        <begin position="131"/>
        <end position="215"/>
    </location>
</feature>
<dbReference type="PANTHER" id="PTHR36617:SF17">
    <property type="entry name" value="OS01G0114800 PROTEIN"/>
    <property type="match status" value="1"/>
</dbReference>
<evidence type="ECO:0000313" key="4">
    <source>
        <dbReference type="Proteomes" id="UP000015105"/>
    </source>
</evidence>
<dbReference type="PANTHER" id="PTHR36617">
    <property type="entry name" value="PROTEIN, PUTATIVE-RELATED"/>
    <property type="match status" value="1"/>
</dbReference>
<dbReference type="InterPro" id="IPR026960">
    <property type="entry name" value="RVT-Znf"/>
</dbReference>
<reference evidence="4" key="2">
    <citation type="journal article" date="2017" name="Nat. Plants">
        <title>The Aegilops tauschii genome reveals multiple impacts of transposons.</title>
        <authorList>
            <person name="Zhao G."/>
            <person name="Zou C."/>
            <person name="Li K."/>
            <person name="Wang K."/>
            <person name="Li T."/>
            <person name="Gao L."/>
            <person name="Zhang X."/>
            <person name="Wang H."/>
            <person name="Yang Z."/>
            <person name="Liu X."/>
            <person name="Jiang W."/>
            <person name="Mao L."/>
            <person name="Kong X."/>
            <person name="Jiao Y."/>
            <person name="Jia J."/>
        </authorList>
    </citation>
    <scope>NUCLEOTIDE SEQUENCE [LARGE SCALE GENOMIC DNA]</scope>
    <source>
        <strain evidence="4">cv. AL8/78</strain>
    </source>
</reference>